<sequence length="164" mass="17846">MKLITTLAVTIVLMTLNQVSGQNPPQRLVDSFDCSSFPQNGPFCVKPTPNSPGSFLVGKARLTEGNAVAGPKPFCNDLSQDPKTKVNGTGTCCDKRLQVPTVSNHFKSFILMNMILAFNAKHWLVTFVHIYNCPKTLNQVQLGQKCGTNGGAPAQTNKKPKRKN</sequence>
<gene>
    <name evidence="2" type="ORF">PGTUg99_033983</name>
</gene>
<comment type="caution">
    <text evidence="2">The sequence shown here is derived from an EMBL/GenBank/DDBJ whole genome shotgun (WGS) entry which is preliminary data.</text>
</comment>
<dbReference type="EMBL" id="VDEP01000136">
    <property type="protein sequence ID" value="KAA1129666.1"/>
    <property type="molecule type" value="Genomic_DNA"/>
</dbReference>
<feature type="signal peptide" evidence="1">
    <location>
        <begin position="1"/>
        <end position="21"/>
    </location>
</feature>
<feature type="chain" id="PRO_5023061842" description="Secreted protein" evidence="1">
    <location>
        <begin position="22"/>
        <end position="164"/>
    </location>
</feature>
<evidence type="ECO:0000313" key="3">
    <source>
        <dbReference type="Proteomes" id="UP000325313"/>
    </source>
</evidence>
<protein>
    <recommendedName>
        <fullName evidence="4">Secreted protein</fullName>
    </recommendedName>
</protein>
<evidence type="ECO:0008006" key="4">
    <source>
        <dbReference type="Google" id="ProtNLM"/>
    </source>
</evidence>
<accession>A0A5B0RUF7</accession>
<dbReference type="AlphaFoldDB" id="A0A5B0RUF7"/>
<proteinExistence type="predicted"/>
<evidence type="ECO:0000256" key="1">
    <source>
        <dbReference type="SAM" id="SignalP"/>
    </source>
</evidence>
<keyword evidence="1" id="KW-0732">Signal</keyword>
<dbReference type="Proteomes" id="UP000325313">
    <property type="component" value="Unassembled WGS sequence"/>
</dbReference>
<evidence type="ECO:0000313" key="2">
    <source>
        <dbReference type="EMBL" id="KAA1129666.1"/>
    </source>
</evidence>
<reference evidence="2 3" key="1">
    <citation type="submission" date="2019-05" db="EMBL/GenBank/DDBJ databases">
        <title>Emergence of the Ug99 lineage of the wheat stem rust pathogen through somatic hybridization.</title>
        <authorList>
            <person name="Li F."/>
            <person name="Upadhyaya N.M."/>
            <person name="Sperschneider J."/>
            <person name="Matny O."/>
            <person name="Nguyen-Phuc H."/>
            <person name="Mago R."/>
            <person name="Raley C."/>
            <person name="Miller M.E."/>
            <person name="Silverstein K.A.T."/>
            <person name="Henningsen E."/>
            <person name="Hirsch C.D."/>
            <person name="Visser B."/>
            <person name="Pretorius Z.A."/>
            <person name="Steffenson B.J."/>
            <person name="Schwessinger B."/>
            <person name="Dodds P.N."/>
            <person name="Figueroa M."/>
        </authorList>
    </citation>
    <scope>NUCLEOTIDE SEQUENCE [LARGE SCALE GENOMIC DNA]</scope>
    <source>
        <strain evidence="2 3">Ug99</strain>
    </source>
</reference>
<name>A0A5B0RUF7_PUCGR</name>
<organism evidence="2 3">
    <name type="scientific">Puccinia graminis f. sp. tritici</name>
    <dbReference type="NCBI Taxonomy" id="56615"/>
    <lineage>
        <taxon>Eukaryota</taxon>
        <taxon>Fungi</taxon>
        <taxon>Dikarya</taxon>
        <taxon>Basidiomycota</taxon>
        <taxon>Pucciniomycotina</taxon>
        <taxon>Pucciniomycetes</taxon>
        <taxon>Pucciniales</taxon>
        <taxon>Pucciniaceae</taxon>
        <taxon>Puccinia</taxon>
    </lineage>
</organism>